<dbReference type="Pfam" id="PF00884">
    <property type="entry name" value="Sulfatase"/>
    <property type="match status" value="1"/>
</dbReference>
<dbReference type="GO" id="GO:0005737">
    <property type="term" value="C:cytoplasm"/>
    <property type="evidence" value="ECO:0007669"/>
    <property type="project" value="TreeGrafter"/>
</dbReference>
<evidence type="ECO:0000259" key="3">
    <source>
        <dbReference type="Pfam" id="PF00884"/>
    </source>
</evidence>
<dbReference type="PANTHER" id="PTHR45953:SF1">
    <property type="entry name" value="IDURONATE 2-SULFATASE"/>
    <property type="match status" value="1"/>
</dbReference>
<evidence type="ECO:0000256" key="2">
    <source>
        <dbReference type="ARBA" id="ARBA00022801"/>
    </source>
</evidence>
<keyword evidence="2" id="KW-0378">Hydrolase</keyword>
<dbReference type="GO" id="GO:0046872">
    <property type="term" value="F:metal ion binding"/>
    <property type="evidence" value="ECO:0007669"/>
    <property type="project" value="UniProtKB-KW"/>
</dbReference>
<evidence type="ECO:0000256" key="1">
    <source>
        <dbReference type="ARBA" id="ARBA00022723"/>
    </source>
</evidence>
<proteinExistence type="predicted"/>
<dbReference type="GO" id="GO:0008484">
    <property type="term" value="F:sulfuric ester hydrolase activity"/>
    <property type="evidence" value="ECO:0007669"/>
    <property type="project" value="TreeGrafter"/>
</dbReference>
<dbReference type="InterPro" id="IPR000917">
    <property type="entry name" value="Sulfatase_N"/>
</dbReference>
<keyword evidence="1" id="KW-0479">Metal-binding</keyword>
<organism evidence="4">
    <name type="scientific">marine metagenome</name>
    <dbReference type="NCBI Taxonomy" id="408172"/>
    <lineage>
        <taxon>unclassified sequences</taxon>
        <taxon>metagenomes</taxon>
        <taxon>ecological metagenomes</taxon>
    </lineage>
</organism>
<dbReference type="InterPro" id="IPR017850">
    <property type="entry name" value="Alkaline_phosphatase_core_sf"/>
</dbReference>
<accession>A0A381RZ72</accession>
<gene>
    <name evidence="4" type="ORF">METZ01_LOCUS49275</name>
</gene>
<dbReference type="AlphaFoldDB" id="A0A381RZ72"/>
<dbReference type="Gene3D" id="3.40.720.10">
    <property type="entry name" value="Alkaline Phosphatase, subunit A"/>
    <property type="match status" value="1"/>
</dbReference>
<reference evidence="4" key="1">
    <citation type="submission" date="2018-05" db="EMBL/GenBank/DDBJ databases">
        <authorList>
            <person name="Lanie J.A."/>
            <person name="Ng W.-L."/>
            <person name="Kazmierczak K.M."/>
            <person name="Andrzejewski T.M."/>
            <person name="Davidsen T.M."/>
            <person name="Wayne K.J."/>
            <person name="Tettelin H."/>
            <person name="Glass J.I."/>
            <person name="Rusch D."/>
            <person name="Podicherti R."/>
            <person name="Tsui H.-C.T."/>
            <person name="Winkler M.E."/>
        </authorList>
    </citation>
    <scope>NUCLEOTIDE SEQUENCE</scope>
</reference>
<name>A0A381RZ72_9ZZZZ</name>
<feature type="domain" description="Sulfatase N-terminal" evidence="3">
    <location>
        <begin position="5"/>
        <end position="386"/>
    </location>
</feature>
<protein>
    <recommendedName>
        <fullName evidence="3">Sulfatase N-terminal domain-containing protein</fullName>
    </recommendedName>
</protein>
<sequence>MSGVRNILFIMADQLRADYLSCYGHPTLETPNIDALATGGVKFDRAYCNAAICGPSRMSFYTGRTMASHGCAYNRVPIRTDEWTLSDYMRAEGLRSALVGKTHFGSNQTDVDRLNLSADDIHGRYVLECGFEPYERDDGLHPMGMFDPNLRYNKYLREQGYESENPWNDFAASALNDDGEIVSGWLMRNAHRPARVAAEHSETAYMTRRAIDFIRDAGDEPWSLHLSYIKPHWPYIVPSPYHNMYGVEDVLPAIRSEDERADAHPVVKAFMNHGEGIVLSDDSARHNVIPTYMGLVKELDDHLGDLMVALSDMGRADDTLIVLTSDHGDYLGDHWLGEKELFHEPSVRIPLIVVDPSESAVAQRGTSSDAFVEAIDLIPTFIERLGGDPNQPWLEGRSFLDIIDGTKAESRDFVVAELDYFARKARLELKVAADRAKGWMVRSERWKYVFYEGFEPQLFDLDNDPDELTDRASDPSCQGVLDEHRDRLFHWFRCRKSTVTVDYDYLDTRHEFATRGGFIFGEW</sequence>
<dbReference type="EMBL" id="UINC01002414">
    <property type="protein sequence ID" value="SUZ96421.1"/>
    <property type="molecule type" value="Genomic_DNA"/>
</dbReference>
<dbReference type="SUPFAM" id="SSF53649">
    <property type="entry name" value="Alkaline phosphatase-like"/>
    <property type="match status" value="1"/>
</dbReference>
<dbReference type="PANTHER" id="PTHR45953">
    <property type="entry name" value="IDURONATE 2-SULFATASE"/>
    <property type="match status" value="1"/>
</dbReference>
<evidence type="ECO:0000313" key="4">
    <source>
        <dbReference type="EMBL" id="SUZ96421.1"/>
    </source>
</evidence>